<dbReference type="EMBL" id="CP097321">
    <property type="protein sequence ID" value="UQX13460.1"/>
    <property type="molecule type" value="Genomic_DNA"/>
</dbReference>
<organism evidence="1 2">
    <name type="scientific">Candidatus Mycobacterium methanotrophicum</name>
    <dbReference type="NCBI Taxonomy" id="2943498"/>
    <lineage>
        <taxon>Bacteria</taxon>
        <taxon>Bacillati</taxon>
        <taxon>Actinomycetota</taxon>
        <taxon>Actinomycetes</taxon>
        <taxon>Mycobacteriales</taxon>
        <taxon>Mycobacteriaceae</taxon>
        <taxon>Mycobacterium</taxon>
    </lineage>
</organism>
<name>A0ABY4QR17_9MYCO</name>
<keyword evidence="2" id="KW-1185">Reference proteome</keyword>
<evidence type="ECO:0000313" key="1">
    <source>
        <dbReference type="EMBL" id="UQX13460.1"/>
    </source>
</evidence>
<gene>
    <name evidence="1" type="ORF">M5I08_24975</name>
</gene>
<evidence type="ECO:0000313" key="2">
    <source>
        <dbReference type="Proteomes" id="UP001056610"/>
    </source>
</evidence>
<dbReference type="Pfam" id="PF19760">
    <property type="entry name" value="DUF6247"/>
    <property type="match status" value="1"/>
</dbReference>
<dbReference type="RefSeq" id="WP_219070220.1">
    <property type="nucleotide sequence ID" value="NZ_CAJUXY010000079.1"/>
</dbReference>
<protein>
    <submittedName>
        <fullName evidence="1">DUF6247 family protein</fullName>
    </submittedName>
</protein>
<sequence>MSSTSIGVERTGPSIHAVLARTAPEQCAEFEAEFRIALAEADDNFDLSRVQAVIDKWWPIAYTRLHPPTGHERGAVARFRAGDYIGLSTRDHEGNWTRL</sequence>
<geneLocation type="plasmid" evidence="1 2">
    <name>unnamed</name>
</geneLocation>
<dbReference type="Proteomes" id="UP001056610">
    <property type="component" value="Plasmid unnamed"/>
</dbReference>
<proteinExistence type="predicted"/>
<accession>A0ABY4QR17</accession>
<dbReference type="InterPro" id="IPR046214">
    <property type="entry name" value="DUF6247"/>
</dbReference>
<keyword evidence="1" id="KW-0614">Plasmid</keyword>
<reference evidence="1" key="1">
    <citation type="submission" date="2022-05" db="EMBL/GenBank/DDBJ databases">
        <title>A methanotrophic Mycobacterium dominates a cave microbial ecosystem.</title>
        <authorList>
            <person name="Van Spanning R.J.M."/>
            <person name="Guan Q."/>
            <person name="Melkonian C."/>
            <person name="Gallant J."/>
            <person name="Polerecky L."/>
            <person name="Flot J.-F."/>
            <person name="Brandt B.W."/>
            <person name="Braster M."/>
            <person name="Iturbe Espinoza P."/>
            <person name="Aerts J."/>
            <person name="Meima-Franke M."/>
            <person name="Piersma S.R."/>
            <person name="Bunduc C."/>
            <person name="Ummels R."/>
            <person name="Pain A."/>
            <person name="Fleming E.J."/>
            <person name="van der Wel N."/>
            <person name="Gherman V.D."/>
            <person name="Sarbu S.M."/>
            <person name="Bodelier P.L.E."/>
            <person name="Bitter W."/>
        </authorList>
    </citation>
    <scope>NUCLEOTIDE SEQUENCE</scope>
    <source>
        <strain evidence="1">Sulfur Cave</strain>
        <plasmid evidence="1">unnamed</plasmid>
    </source>
</reference>